<dbReference type="EMBL" id="MSTR01000014">
    <property type="protein sequence ID" value="ONN41448.1"/>
    <property type="molecule type" value="Genomic_DNA"/>
</dbReference>
<reference evidence="6 7" key="1">
    <citation type="submission" date="2016-12" db="EMBL/GenBank/DDBJ databases">
        <authorList>
            <person name="Song W.-J."/>
            <person name="Kurnit D.M."/>
        </authorList>
    </citation>
    <scope>NUCLEOTIDE SEQUENCE [LARGE SCALE GENOMIC DNA]</scope>
    <source>
        <strain evidence="6 7">CGB1038-1_S1</strain>
    </source>
</reference>
<dbReference type="RefSeq" id="WP_010734661.1">
    <property type="nucleotide sequence ID" value="NZ_AP019810.1"/>
</dbReference>
<sequence>MNSIEDKYLGSLLGVAIGDAMGWPQERSQTKNKSARSTDFQKWVRRSGYGHTYTEEIIQKGSYSDDTQLTLATARALNYRNFLSYFGRSELPSWLLYERGGGGATKRAARSWSNGKPPWKQNKSAIQSYFEAGGNGVVMRVISHAYEKNISSEEMNQKIFLNGISTHGHPRAILSALVYGKAAEYLITNNKQMKYGELVDYLINKKEEWSKFPVPNNINDWLNASFSIGINYQKLWEQTGEELFDGLTLIKETLANGLFDQTSETLSKLDCNNPKVKGSGVVTCLTAIYIVSKFSIDPQNGLLEIAFFEGSDTDTNAAATGGLLGAIHGTRWIKSEWLGVQDVEYITQLAKTIPEATIPERRDMWNFSESKNLIKELHGNDRKKKSVKLGPFDNLTVVDKYPIRSQKNKEVFVLKNEESQTFYCKLQKPVFKNEDTELRRSELFDLELSPEQIIELQNTLPQRITLEKFTSLLSETIRMLRNKPLDIFGELDVEQIENEVRKKCSYKKEIRLFVEKVYRYYFE</sequence>
<feature type="binding site" evidence="3">
    <location>
        <position position="314"/>
    </location>
    <ligand>
        <name>Mg(2+)</name>
        <dbReference type="ChEBI" id="CHEBI:18420"/>
        <label>1</label>
    </ligand>
</feature>
<dbReference type="InterPro" id="IPR036705">
    <property type="entry name" value="Ribosyl_crysJ1_sf"/>
</dbReference>
<dbReference type="Gene3D" id="1.10.4080.10">
    <property type="entry name" value="ADP-ribosylation/Crystallin J1"/>
    <property type="match status" value="1"/>
</dbReference>
<keyword evidence="2 5" id="KW-0378">Hydrolase</keyword>
<feature type="binding site" evidence="3">
    <location>
        <position position="315"/>
    </location>
    <ligand>
        <name>Mg(2+)</name>
        <dbReference type="ChEBI" id="CHEBI:18420"/>
        <label>1</label>
    </ligand>
</feature>
<reference evidence="5 9" key="3">
    <citation type="submission" date="2020-04" db="EMBL/GenBank/DDBJ databases">
        <authorList>
            <person name="Abaymova A."/>
            <person name="Teymurazov M."/>
            <person name="Tazyna O."/>
            <person name="Chatushin Y."/>
            <person name="Svetoch E."/>
            <person name="Pereligyn V."/>
            <person name="Pohylenko V."/>
            <person name="Platonov M."/>
            <person name="Kartsev N."/>
            <person name="Skryabin Y."/>
            <person name="Sizova A."/>
            <person name="Solomentsev V."/>
            <person name="Kislichkina A."/>
            <person name="Bogun A."/>
        </authorList>
    </citation>
    <scope>NUCLEOTIDE SEQUENCE [LARGE SCALE GENOMIC DNA]</scope>
    <source>
        <strain evidence="5">SCPM-O-B-8398</strain>
        <strain evidence="9">SCPM-O-B-8398 (E28)</strain>
    </source>
</reference>
<comment type="similarity">
    <text evidence="1">Belongs to the ADP-ribosylglycohydrolase family.</text>
</comment>
<dbReference type="EMBL" id="AP019810">
    <property type="protein sequence ID" value="BBM14112.1"/>
    <property type="molecule type" value="Genomic_DNA"/>
</dbReference>
<dbReference type="GO" id="GO:0046872">
    <property type="term" value="F:metal ion binding"/>
    <property type="evidence" value="ECO:0007669"/>
    <property type="project" value="UniProtKB-KW"/>
</dbReference>
<organism evidence="6 7">
    <name type="scientific">Enterococcus mundtii</name>
    <dbReference type="NCBI Taxonomy" id="53346"/>
    <lineage>
        <taxon>Bacteria</taxon>
        <taxon>Bacillati</taxon>
        <taxon>Bacillota</taxon>
        <taxon>Bacilli</taxon>
        <taxon>Lactobacillales</taxon>
        <taxon>Enterococcaceae</taxon>
        <taxon>Enterococcus</taxon>
    </lineage>
</organism>
<protein>
    <submittedName>
        <fullName evidence="5">ADP-ribosylglycohydrolase family protein</fullName>
    </submittedName>
</protein>
<evidence type="ECO:0000313" key="8">
    <source>
        <dbReference type="Proteomes" id="UP000509460"/>
    </source>
</evidence>
<feature type="binding site" evidence="3">
    <location>
        <position position="312"/>
    </location>
    <ligand>
        <name>Mg(2+)</name>
        <dbReference type="ChEBI" id="CHEBI:18420"/>
        <label>1</label>
    </ligand>
</feature>
<feature type="binding site" evidence="3">
    <location>
        <position position="64"/>
    </location>
    <ligand>
        <name>Mg(2+)</name>
        <dbReference type="ChEBI" id="CHEBI:18420"/>
        <label>1</label>
    </ligand>
</feature>
<dbReference type="EMBL" id="JABCAG010000010">
    <property type="protein sequence ID" value="NMP57845.1"/>
    <property type="molecule type" value="Genomic_DNA"/>
</dbReference>
<dbReference type="Pfam" id="PF03747">
    <property type="entry name" value="ADP_ribosyl_GH"/>
    <property type="match status" value="1"/>
</dbReference>
<dbReference type="OrthoDB" id="9798107at2"/>
<comment type="cofactor">
    <cofactor evidence="3">
        <name>Mg(2+)</name>
        <dbReference type="ChEBI" id="CHEBI:18420"/>
    </cofactor>
    <text evidence="3">Binds 2 magnesium ions per subunit.</text>
</comment>
<name>A0A1V2UDQ2_ENTMU</name>
<feature type="binding site" evidence="3">
    <location>
        <position position="65"/>
    </location>
    <ligand>
        <name>Mg(2+)</name>
        <dbReference type="ChEBI" id="CHEBI:18420"/>
        <label>1</label>
    </ligand>
</feature>
<evidence type="ECO:0000313" key="7">
    <source>
        <dbReference type="Proteomes" id="UP000189299"/>
    </source>
</evidence>
<accession>A0A1V2UDQ2</accession>
<gene>
    <name evidence="6" type="ORF">BTN92_12755</name>
    <name evidence="4" type="ORF">EM151A_0874</name>
    <name evidence="5" type="ORF">HI921_05085</name>
</gene>
<reference evidence="4 8" key="2">
    <citation type="submission" date="2019-07" db="EMBL/GenBank/DDBJ databases">
        <title>antibiotic susceptibility of plant-derived lactic acid bacteria.</title>
        <authorList>
            <person name="Sugiyama M."/>
            <person name="Noda M."/>
        </authorList>
    </citation>
    <scope>NUCLEOTIDE SEQUENCE [LARGE SCALE GENOMIC DNA]</scope>
    <source>
        <strain evidence="4 8">15-1A</strain>
    </source>
</reference>
<feature type="binding site" evidence="3">
    <location>
        <position position="66"/>
    </location>
    <ligand>
        <name>Mg(2+)</name>
        <dbReference type="ChEBI" id="CHEBI:18420"/>
        <label>1</label>
    </ligand>
</feature>
<dbReference type="Proteomes" id="UP000557857">
    <property type="component" value="Unassembled WGS sequence"/>
</dbReference>
<dbReference type="SUPFAM" id="SSF101478">
    <property type="entry name" value="ADP-ribosylglycohydrolase"/>
    <property type="match status" value="1"/>
</dbReference>
<dbReference type="Proteomes" id="UP000189299">
    <property type="component" value="Unassembled WGS sequence"/>
</dbReference>
<dbReference type="Proteomes" id="UP000509460">
    <property type="component" value="Chromosome"/>
</dbReference>
<evidence type="ECO:0000256" key="2">
    <source>
        <dbReference type="ARBA" id="ARBA00022801"/>
    </source>
</evidence>
<dbReference type="AlphaFoldDB" id="A0A1V2UDQ2"/>
<dbReference type="PANTHER" id="PTHR16222:SF24">
    <property type="entry name" value="ADP-RIBOSYLHYDROLASE ARH3"/>
    <property type="match status" value="1"/>
</dbReference>
<dbReference type="PANTHER" id="PTHR16222">
    <property type="entry name" value="ADP-RIBOSYLGLYCOHYDROLASE"/>
    <property type="match status" value="1"/>
</dbReference>
<dbReference type="GO" id="GO:0016787">
    <property type="term" value="F:hydrolase activity"/>
    <property type="evidence" value="ECO:0007669"/>
    <property type="project" value="UniProtKB-KW"/>
</dbReference>
<proteinExistence type="inferred from homology"/>
<keyword evidence="3" id="KW-0479">Metal-binding</keyword>
<evidence type="ECO:0000256" key="3">
    <source>
        <dbReference type="PIRSR" id="PIRSR605502-1"/>
    </source>
</evidence>
<dbReference type="InterPro" id="IPR005502">
    <property type="entry name" value="Ribosyl_crysJ1"/>
</dbReference>
<evidence type="ECO:0000313" key="4">
    <source>
        <dbReference type="EMBL" id="BBM14112.1"/>
    </source>
</evidence>
<evidence type="ECO:0000313" key="6">
    <source>
        <dbReference type="EMBL" id="ONN41448.1"/>
    </source>
</evidence>
<evidence type="ECO:0000256" key="1">
    <source>
        <dbReference type="ARBA" id="ARBA00010702"/>
    </source>
</evidence>
<evidence type="ECO:0000313" key="5">
    <source>
        <dbReference type="EMBL" id="NMP57845.1"/>
    </source>
</evidence>
<dbReference type="InterPro" id="IPR050792">
    <property type="entry name" value="ADP-ribosylglycohydrolase"/>
</dbReference>
<keyword evidence="3" id="KW-0460">Magnesium</keyword>
<evidence type="ECO:0000313" key="9">
    <source>
        <dbReference type="Proteomes" id="UP000557857"/>
    </source>
</evidence>